<dbReference type="Proteomes" id="UP000095287">
    <property type="component" value="Unplaced"/>
</dbReference>
<name>A0A1I7Z1N8_9BILA</name>
<evidence type="ECO:0000256" key="1">
    <source>
        <dbReference type="SAM" id="MobiDB-lite"/>
    </source>
</evidence>
<protein>
    <submittedName>
        <fullName evidence="3">Uncharacterized protein</fullName>
    </submittedName>
</protein>
<reference evidence="3" key="1">
    <citation type="submission" date="2016-11" db="UniProtKB">
        <authorList>
            <consortium name="WormBaseParasite"/>
        </authorList>
    </citation>
    <scope>IDENTIFICATION</scope>
</reference>
<keyword evidence="2" id="KW-1185">Reference proteome</keyword>
<organism evidence="2 3">
    <name type="scientific">Steinernema glaseri</name>
    <dbReference type="NCBI Taxonomy" id="37863"/>
    <lineage>
        <taxon>Eukaryota</taxon>
        <taxon>Metazoa</taxon>
        <taxon>Ecdysozoa</taxon>
        <taxon>Nematoda</taxon>
        <taxon>Chromadorea</taxon>
        <taxon>Rhabditida</taxon>
        <taxon>Tylenchina</taxon>
        <taxon>Panagrolaimomorpha</taxon>
        <taxon>Strongyloidoidea</taxon>
        <taxon>Steinernematidae</taxon>
        <taxon>Steinernema</taxon>
    </lineage>
</organism>
<evidence type="ECO:0000313" key="2">
    <source>
        <dbReference type="Proteomes" id="UP000095287"/>
    </source>
</evidence>
<feature type="region of interest" description="Disordered" evidence="1">
    <location>
        <begin position="1"/>
        <end position="21"/>
    </location>
</feature>
<dbReference type="AlphaFoldDB" id="A0A1I7Z1N8"/>
<accession>A0A1I7Z1N8</accession>
<sequence>MRKTNIPGEDSSRVGPPYTVPEKLSTRRRVLRFLIDDQKLSTTATMQGTIYVHKPVRLIFLLSRVNTAYTVPENPFTTPIDGGPT</sequence>
<dbReference type="WBParaSite" id="L893_g21876.t1">
    <property type="protein sequence ID" value="L893_g21876.t1"/>
    <property type="gene ID" value="L893_g21876"/>
</dbReference>
<proteinExistence type="predicted"/>
<evidence type="ECO:0000313" key="3">
    <source>
        <dbReference type="WBParaSite" id="L893_g21876.t1"/>
    </source>
</evidence>